<protein>
    <submittedName>
        <fullName evidence="1">Uncharacterized protein</fullName>
    </submittedName>
</protein>
<dbReference type="STRING" id="492660.SAMN05192566_0751"/>
<sequence length="143" mass="16373">MTTYITTHEAGPLSLDKEFVAVADSRTNKVRALFGKYRHDDSVKEEQEQFIKAVASAILFSISKDLLKHTIQNTEFNYINAIKVKAFGYLTLGESIYKDYPIESIKIIEDMIVYEVLSQTLKSNTQDNEVESLIQNLVYINQQ</sequence>
<evidence type="ECO:0000313" key="2">
    <source>
        <dbReference type="Proteomes" id="UP000198629"/>
    </source>
</evidence>
<dbReference type="Proteomes" id="UP000198629">
    <property type="component" value="Unassembled WGS sequence"/>
</dbReference>
<proteinExistence type="predicted"/>
<dbReference type="RefSeq" id="WP_091470138.1">
    <property type="nucleotide sequence ID" value="NZ_FNFX01000001.1"/>
</dbReference>
<keyword evidence="2" id="KW-1185">Reference proteome</keyword>
<dbReference type="EMBL" id="FNFX01000001">
    <property type="protein sequence ID" value="SDK23720.1"/>
    <property type="molecule type" value="Genomic_DNA"/>
</dbReference>
<evidence type="ECO:0000313" key="1">
    <source>
        <dbReference type="EMBL" id="SDK23720.1"/>
    </source>
</evidence>
<gene>
    <name evidence="1" type="ORF">SAMN05192566_0751</name>
</gene>
<dbReference type="AlphaFoldDB" id="A0A1G9AB83"/>
<name>A0A1G9AB83_9PROT</name>
<accession>A0A1G9AB83</accession>
<reference evidence="2" key="1">
    <citation type="submission" date="2016-10" db="EMBL/GenBank/DDBJ databases">
        <authorList>
            <person name="Varghese N."/>
            <person name="Submissions S."/>
        </authorList>
    </citation>
    <scope>NUCLEOTIDE SEQUENCE [LARGE SCALE GENOMIC DNA]</scope>
    <source>
        <strain evidence="2">CBMB127</strain>
    </source>
</reference>
<organism evidence="1 2">
    <name type="scientific">Methylophilus rhizosphaerae</name>
    <dbReference type="NCBI Taxonomy" id="492660"/>
    <lineage>
        <taxon>Bacteria</taxon>
        <taxon>Pseudomonadati</taxon>
        <taxon>Pseudomonadota</taxon>
        <taxon>Betaproteobacteria</taxon>
        <taxon>Nitrosomonadales</taxon>
        <taxon>Methylophilaceae</taxon>
        <taxon>Methylophilus</taxon>
    </lineage>
</organism>